<gene>
    <name evidence="1" type="ORF">COLO4_24573</name>
</gene>
<keyword evidence="2" id="KW-1185">Reference proteome</keyword>
<evidence type="ECO:0000313" key="1">
    <source>
        <dbReference type="EMBL" id="OMO79067.1"/>
    </source>
</evidence>
<dbReference type="AlphaFoldDB" id="A0A1R3I8Z8"/>
<keyword evidence="1" id="KW-0808">Transferase</keyword>
<comment type="caution">
    <text evidence="1">The sequence shown here is derived from an EMBL/GenBank/DDBJ whole genome shotgun (WGS) entry which is preliminary data.</text>
</comment>
<name>A0A1R3I8Z8_9ROSI</name>
<protein>
    <submittedName>
        <fullName evidence="1">Transferase family protein</fullName>
    </submittedName>
</protein>
<evidence type="ECO:0000313" key="2">
    <source>
        <dbReference type="Proteomes" id="UP000187203"/>
    </source>
</evidence>
<sequence>MSLLLSLRRPLIGNVTHVSIQDLCTGGELRGKPTIITGIKRNTGGESCVDAATSSTTKRIRDVVQDTALIAANRLTSEP</sequence>
<dbReference type="Proteomes" id="UP000187203">
    <property type="component" value="Unassembled WGS sequence"/>
</dbReference>
<proteinExistence type="predicted"/>
<dbReference type="GO" id="GO:0016740">
    <property type="term" value="F:transferase activity"/>
    <property type="evidence" value="ECO:0007669"/>
    <property type="project" value="UniProtKB-KW"/>
</dbReference>
<dbReference type="EMBL" id="AWUE01018663">
    <property type="protein sequence ID" value="OMO79067.1"/>
    <property type="molecule type" value="Genomic_DNA"/>
</dbReference>
<organism evidence="1 2">
    <name type="scientific">Corchorus olitorius</name>
    <dbReference type="NCBI Taxonomy" id="93759"/>
    <lineage>
        <taxon>Eukaryota</taxon>
        <taxon>Viridiplantae</taxon>
        <taxon>Streptophyta</taxon>
        <taxon>Embryophyta</taxon>
        <taxon>Tracheophyta</taxon>
        <taxon>Spermatophyta</taxon>
        <taxon>Magnoliopsida</taxon>
        <taxon>eudicotyledons</taxon>
        <taxon>Gunneridae</taxon>
        <taxon>Pentapetalae</taxon>
        <taxon>rosids</taxon>
        <taxon>malvids</taxon>
        <taxon>Malvales</taxon>
        <taxon>Malvaceae</taxon>
        <taxon>Grewioideae</taxon>
        <taxon>Apeibeae</taxon>
        <taxon>Corchorus</taxon>
    </lineage>
</organism>
<reference evidence="2" key="1">
    <citation type="submission" date="2013-09" db="EMBL/GenBank/DDBJ databases">
        <title>Corchorus olitorius genome sequencing.</title>
        <authorList>
            <person name="Alam M."/>
            <person name="Haque M.S."/>
            <person name="Islam M.S."/>
            <person name="Emdad E.M."/>
            <person name="Islam M.M."/>
            <person name="Ahmed B."/>
            <person name="Halim A."/>
            <person name="Hossen Q.M.M."/>
            <person name="Hossain M.Z."/>
            <person name="Ahmed R."/>
            <person name="Khan M.M."/>
            <person name="Islam R."/>
            <person name="Rashid M.M."/>
            <person name="Khan S.A."/>
            <person name="Rahman M.S."/>
            <person name="Alam M."/>
            <person name="Yahiya A.S."/>
            <person name="Khan M.S."/>
            <person name="Azam M.S."/>
            <person name="Haque T."/>
            <person name="Lashkar M.Z.H."/>
            <person name="Akhand A.I."/>
            <person name="Morshed G."/>
            <person name="Roy S."/>
            <person name="Uddin K.S."/>
            <person name="Rabeya T."/>
            <person name="Hossain A.S."/>
            <person name="Chowdhury A."/>
            <person name="Snigdha A.R."/>
            <person name="Mortoza M.S."/>
            <person name="Matin S.A."/>
            <person name="Hoque S.M.E."/>
            <person name="Islam M.K."/>
            <person name="Roy D.K."/>
            <person name="Haider R."/>
            <person name="Moosa M.M."/>
            <person name="Elias S.M."/>
            <person name="Hasan A.M."/>
            <person name="Jahan S."/>
            <person name="Shafiuddin M."/>
            <person name="Mahmood N."/>
            <person name="Shommy N.S."/>
        </authorList>
    </citation>
    <scope>NUCLEOTIDE SEQUENCE [LARGE SCALE GENOMIC DNA]</scope>
    <source>
        <strain evidence="2">cv. O-4</strain>
    </source>
</reference>
<accession>A0A1R3I8Z8</accession>